<dbReference type="Gene3D" id="1.10.630.10">
    <property type="entry name" value="Cytochrome P450"/>
    <property type="match status" value="1"/>
</dbReference>
<evidence type="ECO:0000256" key="7">
    <source>
        <dbReference type="ARBA" id="ARBA00023004"/>
    </source>
</evidence>
<keyword evidence="6" id="KW-0560">Oxidoreductase</keyword>
<evidence type="ECO:0000313" key="11">
    <source>
        <dbReference type="Proteomes" id="UP000054279"/>
    </source>
</evidence>
<evidence type="ECO:0008006" key="12">
    <source>
        <dbReference type="Google" id="ProtNLM"/>
    </source>
</evidence>
<dbReference type="InterPro" id="IPR002403">
    <property type="entry name" value="Cyt_P450_E_grp-IV"/>
</dbReference>
<evidence type="ECO:0000256" key="6">
    <source>
        <dbReference type="ARBA" id="ARBA00023002"/>
    </source>
</evidence>
<evidence type="ECO:0000256" key="8">
    <source>
        <dbReference type="ARBA" id="ARBA00023033"/>
    </source>
</evidence>
<keyword evidence="5 9" id="KW-0479">Metal-binding</keyword>
<dbReference type="CDD" id="cd11069">
    <property type="entry name" value="CYP_FUM15-like"/>
    <property type="match status" value="1"/>
</dbReference>
<accession>A0A0C9VMV5</accession>
<keyword evidence="11" id="KW-1185">Reference proteome</keyword>
<evidence type="ECO:0000256" key="2">
    <source>
        <dbReference type="ARBA" id="ARBA00005179"/>
    </source>
</evidence>
<comment type="cofactor">
    <cofactor evidence="1 9">
        <name>heme</name>
        <dbReference type="ChEBI" id="CHEBI:30413"/>
    </cofactor>
</comment>
<sequence length="621" mass="69700">MDFLARLGFDSVRGALINAFSVLALYGVWEAIHRIWLARWLSPLGNLPGPKRTSFFWGNTQEILNAGSGEMHEQWVKQYGHTFTYTGILGTRRLTTLDPKALAYVMNHSAQWQKPKMTRSFLADLFGKGVLIAEGEAHKRQRRVMNPSFAISHVRELTNVFHEKSQQLRDIWQSSLAEGASTSITDAVPWLGQATLDIIGLAGFDYEFNALNAVGEKNELDQAFTTITKQVQSPGMFQIAQALFSPLKLIPTKRSRTIANATAVMDRLGRQLIKNKKQAILAEAAARAKGTAGQTYVEKNIVTTRDLLSRLMVANMANDLPENQRLSDEEVMAQIPTFLIAGHETTASATTWCLYALSRDQEIQRKLREELLNLDTDNPSMDELNSLPYLDAVIKETMRLYAAVAGTSRVATQDDVIPLSKPLTDKKGRLRHEILVKKGEEIFISILSVNHSKEIWGQDAPEFRPERWFNLTDKINGTPGVVPGLLSFIAGPRACIGYRFALVEFKCLIFALVRAFEFELAVDPEQIIKKSSIVTRPYIVTEIEKGPQLPLKLTPYKDFHDLSSSREVEFSYFFGEAPSNMGAENSAAAFEQHSQFEGDLISLFSVSQQQTRRWLLEALKV</sequence>
<dbReference type="PANTHER" id="PTHR24305:SF166">
    <property type="entry name" value="CYTOCHROME P450 12A4, MITOCHONDRIAL-RELATED"/>
    <property type="match status" value="1"/>
</dbReference>
<organism evidence="10 11">
    <name type="scientific">Sphaerobolus stellatus (strain SS14)</name>
    <dbReference type="NCBI Taxonomy" id="990650"/>
    <lineage>
        <taxon>Eukaryota</taxon>
        <taxon>Fungi</taxon>
        <taxon>Dikarya</taxon>
        <taxon>Basidiomycota</taxon>
        <taxon>Agaricomycotina</taxon>
        <taxon>Agaricomycetes</taxon>
        <taxon>Phallomycetidae</taxon>
        <taxon>Geastrales</taxon>
        <taxon>Sphaerobolaceae</taxon>
        <taxon>Sphaerobolus</taxon>
    </lineage>
</organism>
<comment type="similarity">
    <text evidence="3">Belongs to the cytochrome P450 family.</text>
</comment>
<dbReference type="PRINTS" id="PR00385">
    <property type="entry name" value="P450"/>
</dbReference>
<dbReference type="InterPro" id="IPR050121">
    <property type="entry name" value="Cytochrome_P450_monoxygenase"/>
</dbReference>
<dbReference type="OrthoDB" id="1470350at2759"/>
<gene>
    <name evidence="10" type="ORF">M422DRAFT_257901</name>
</gene>
<dbReference type="PANTHER" id="PTHR24305">
    <property type="entry name" value="CYTOCHROME P450"/>
    <property type="match status" value="1"/>
</dbReference>
<evidence type="ECO:0000256" key="5">
    <source>
        <dbReference type="ARBA" id="ARBA00022723"/>
    </source>
</evidence>
<keyword evidence="7 9" id="KW-0408">Iron</keyword>
<dbReference type="InterPro" id="IPR001128">
    <property type="entry name" value="Cyt_P450"/>
</dbReference>
<evidence type="ECO:0000256" key="4">
    <source>
        <dbReference type="ARBA" id="ARBA00022617"/>
    </source>
</evidence>
<dbReference type="GO" id="GO:0005506">
    <property type="term" value="F:iron ion binding"/>
    <property type="evidence" value="ECO:0007669"/>
    <property type="project" value="InterPro"/>
</dbReference>
<protein>
    <recommendedName>
        <fullName evidence="12">Cytochrome P450</fullName>
    </recommendedName>
</protein>
<dbReference type="HOGENOM" id="CLU_001570_5_11_1"/>
<proteinExistence type="inferred from homology"/>
<dbReference type="GO" id="GO:0004497">
    <property type="term" value="F:monooxygenase activity"/>
    <property type="evidence" value="ECO:0007669"/>
    <property type="project" value="UniProtKB-KW"/>
</dbReference>
<dbReference type="Pfam" id="PF00067">
    <property type="entry name" value="p450"/>
    <property type="match status" value="1"/>
</dbReference>
<feature type="binding site" description="axial binding residue" evidence="9">
    <location>
        <position position="495"/>
    </location>
    <ligand>
        <name>heme</name>
        <dbReference type="ChEBI" id="CHEBI:30413"/>
    </ligand>
    <ligandPart>
        <name>Fe</name>
        <dbReference type="ChEBI" id="CHEBI:18248"/>
    </ligandPart>
</feature>
<evidence type="ECO:0000256" key="9">
    <source>
        <dbReference type="PIRSR" id="PIRSR602403-1"/>
    </source>
</evidence>
<name>A0A0C9VMV5_SPHS4</name>
<dbReference type="Proteomes" id="UP000054279">
    <property type="component" value="Unassembled WGS sequence"/>
</dbReference>
<dbReference type="GO" id="GO:0020037">
    <property type="term" value="F:heme binding"/>
    <property type="evidence" value="ECO:0007669"/>
    <property type="project" value="InterPro"/>
</dbReference>
<keyword evidence="8" id="KW-0503">Monooxygenase</keyword>
<comment type="pathway">
    <text evidence="2">Secondary metabolite biosynthesis.</text>
</comment>
<keyword evidence="4 9" id="KW-0349">Heme</keyword>
<dbReference type="InterPro" id="IPR036396">
    <property type="entry name" value="Cyt_P450_sf"/>
</dbReference>
<dbReference type="GO" id="GO:0016705">
    <property type="term" value="F:oxidoreductase activity, acting on paired donors, with incorporation or reduction of molecular oxygen"/>
    <property type="evidence" value="ECO:0007669"/>
    <property type="project" value="InterPro"/>
</dbReference>
<evidence type="ECO:0000256" key="1">
    <source>
        <dbReference type="ARBA" id="ARBA00001971"/>
    </source>
</evidence>
<dbReference type="PRINTS" id="PR00465">
    <property type="entry name" value="EP450IV"/>
</dbReference>
<reference evidence="10 11" key="1">
    <citation type="submission" date="2014-06" db="EMBL/GenBank/DDBJ databases">
        <title>Evolutionary Origins and Diversification of the Mycorrhizal Mutualists.</title>
        <authorList>
            <consortium name="DOE Joint Genome Institute"/>
            <consortium name="Mycorrhizal Genomics Consortium"/>
            <person name="Kohler A."/>
            <person name="Kuo A."/>
            <person name="Nagy L.G."/>
            <person name="Floudas D."/>
            <person name="Copeland A."/>
            <person name="Barry K.W."/>
            <person name="Cichocki N."/>
            <person name="Veneault-Fourrey C."/>
            <person name="LaButti K."/>
            <person name="Lindquist E.A."/>
            <person name="Lipzen A."/>
            <person name="Lundell T."/>
            <person name="Morin E."/>
            <person name="Murat C."/>
            <person name="Riley R."/>
            <person name="Ohm R."/>
            <person name="Sun H."/>
            <person name="Tunlid A."/>
            <person name="Henrissat B."/>
            <person name="Grigoriev I.V."/>
            <person name="Hibbett D.S."/>
            <person name="Martin F."/>
        </authorList>
    </citation>
    <scope>NUCLEOTIDE SEQUENCE [LARGE SCALE GENOMIC DNA]</scope>
    <source>
        <strain evidence="10 11">SS14</strain>
    </source>
</reference>
<evidence type="ECO:0000256" key="3">
    <source>
        <dbReference type="ARBA" id="ARBA00010617"/>
    </source>
</evidence>
<dbReference type="SUPFAM" id="SSF48264">
    <property type="entry name" value="Cytochrome P450"/>
    <property type="match status" value="1"/>
</dbReference>
<dbReference type="EMBL" id="KN837153">
    <property type="protein sequence ID" value="KIJ39295.1"/>
    <property type="molecule type" value="Genomic_DNA"/>
</dbReference>
<evidence type="ECO:0000313" key="10">
    <source>
        <dbReference type="EMBL" id="KIJ39295.1"/>
    </source>
</evidence>
<dbReference type="AlphaFoldDB" id="A0A0C9VMV5"/>